<reference evidence="4" key="2">
    <citation type="submission" date="2025-08" db="UniProtKB">
        <authorList>
            <consortium name="Ensembl"/>
        </authorList>
    </citation>
    <scope>IDENTIFICATION</scope>
</reference>
<reference evidence="4" key="3">
    <citation type="submission" date="2025-09" db="UniProtKB">
        <authorList>
            <consortium name="Ensembl"/>
        </authorList>
    </citation>
    <scope>IDENTIFICATION</scope>
</reference>
<dbReference type="InterPro" id="IPR050650">
    <property type="entry name" value="Type-II_Cytokine-TF_Rcpt"/>
</dbReference>
<dbReference type="PANTHER" id="PTHR20859:SF87">
    <property type="entry name" value="CYTOKINE RECEPTOR FAMILY MEMBER B13-RELATED"/>
    <property type="match status" value="1"/>
</dbReference>
<dbReference type="GO" id="GO:0005886">
    <property type="term" value="C:plasma membrane"/>
    <property type="evidence" value="ECO:0007669"/>
    <property type="project" value="TreeGrafter"/>
</dbReference>
<keyword evidence="2" id="KW-1133">Transmembrane helix</keyword>
<dbReference type="OrthoDB" id="9946382at2759"/>
<feature type="compositionally biased region" description="Low complexity" evidence="1">
    <location>
        <begin position="356"/>
        <end position="370"/>
    </location>
</feature>
<gene>
    <name evidence="4" type="primary">ifngr1</name>
</gene>
<evidence type="ECO:0000256" key="3">
    <source>
        <dbReference type="SAM" id="SignalP"/>
    </source>
</evidence>
<feature type="region of interest" description="Disordered" evidence="1">
    <location>
        <begin position="355"/>
        <end position="417"/>
    </location>
</feature>
<dbReference type="InParanoid" id="A0A672FYZ4"/>
<name>A0A672FYZ4_SALFA</name>
<feature type="compositionally biased region" description="Basic and acidic residues" evidence="1">
    <location>
        <begin position="319"/>
        <end position="340"/>
    </location>
</feature>
<accession>A0A672FYZ4</accession>
<dbReference type="Ensembl" id="ENSSFAT00005012495.1">
    <property type="protein sequence ID" value="ENSSFAP00005011991.1"/>
    <property type="gene ID" value="ENSSFAG00005006652.1"/>
</dbReference>
<keyword evidence="2" id="KW-0472">Membrane</keyword>
<organism evidence="4 5">
    <name type="scientific">Salarias fasciatus</name>
    <name type="common">Jewelled blenny</name>
    <name type="synonym">Blennius fasciatus</name>
    <dbReference type="NCBI Taxonomy" id="181472"/>
    <lineage>
        <taxon>Eukaryota</taxon>
        <taxon>Metazoa</taxon>
        <taxon>Chordata</taxon>
        <taxon>Craniata</taxon>
        <taxon>Vertebrata</taxon>
        <taxon>Euteleostomi</taxon>
        <taxon>Actinopterygii</taxon>
        <taxon>Neopterygii</taxon>
        <taxon>Teleostei</taxon>
        <taxon>Neoteleostei</taxon>
        <taxon>Acanthomorphata</taxon>
        <taxon>Ovalentaria</taxon>
        <taxon>Blenniimorphae</taxon>
        <taxon>Blenniiformes</taxon>
        <taxon>Blennioidei</taxon>
        <taxon>Blenniidae</taxon>
        <taxon>Salariinae</taxon>
        <taxon>Salarias</taxon>
    </lineage>
</organism>
<feature type="region of interest" description="Disordered" evidence="1">
    <location>
        <begin position="312"/>
        <end position="340"/>
    </location>
</feature>
<keyword evidence="3" id="KW-0732">Signal</keyword>
<feature type="compositionally biased region" description="Basic and acidic residues" evidence="1">
    <location>
        <begin position="396"/>
        <end position="405"/>
    </location>
</feature>
<dbReference type="OMA" id="CKVEAWT"/>
<feature type="signal peptide" evidence="3">
    <location>
        <begin position="1"/>
        <end position="22"/>
    </location>
</feature>
<proteinExistence type="predicted"/>
<protein>
    <submittedName>
        <fullName evidence="4">Interferon gamma receptor 1-like</fullName>
    </submittedName>
</protein>
<dbReference type="Proteomes" id="UP000472267">
    <property type="component" value="Chromosome 6"/>
</dbReference>
<sequence length="417" mass="45797">MRTGGAFRALLVLLVISVSAAGVPPPENVLVSCRNAAVTVSWDYSKQQPETRFGVSIHGRDGIFDQTETTDRRIDLSYFVWGSQQHCLDFLYVQVKALQGSTWSENKTSNSFSFNNFMTVHTKCSLEFPPVDVDVDVDAGKATVTFDNPVHHYKEVKQVNRALPQFSFTISPVENGTKRGGDVGALCMASDPICRADVPLPEDVKPCFVLKGALFDGLGINSVTVRPTEEICATESVESQEVILAVILTTVALFFIIMGVLLICKVKAWTLKDKPGEKPCSLEVKHQDQLLKYHPVRDEDCSTVRIFQDSTRSSITSKDSGHSRKDSGLPETYEDRGADLDASHAERPFYLDRALSESSSQNDSGSAGSSEETDSVLLVSDKESEEEDTPVVSNYDRPHVHKMDMGDGDIVEGYGGN</sequence>
<feature type="transmembrane region" description="Helical" evidence="2">
    <location>
        <begin position="242"/>
        <end position="264"/>
    </location>
</feature>
<evidence type="ECO:0000313" key="4">
    <source>
        <dbReference type="Ensembl" id="ENSSFAP00005011991.1"/>
    </source>
</evidence>
<dbReference type="InterPro" id="IPR013783">
    <property type="entry name" value="Ig-like_fold"/>
</dbReference>
<evidence type="ECO:0000256" key="1">
    <source>
        <dbReference type="SAM" id="MobiDB-lite"/>
    </source>
</evidence>
<dbReference type="GO" id="GO:0004896">
    <property type="term" value="F:cytokine receptor activity"/>
    <property type="evidence" value="ECO:0007669"/>
    <property type="project" value="TreeGrafter"/>
</dbReference>
<reference evidence="4" key="1">
    <citation type="submission" date="2019-06" db="EMBL/GenBank/DDBJ databases">
        <authorList>
            <consortium name="Wellcome Sanger Institute Data Sharing"/>
        </authorList>
    </citation>
    <scope>NUCLEOTIDE SEQUENCE [LARGE SCALE GENOMIC DNA]</scope>
</reference>
<dbReference type="Gene3D" id="2.60.40.10">
    <property type="entry name" value="Immunoglobulins"/>
    <property type="match status" value="1"/>
</dbReference>
<dbReference type="FunCoup" id="A0A672FYZ4">
    <property type="interactions" value="9"/>
</dbReference>
<keyword evidence="2" id="KW-0812">Transmembrane</keyword>
<dbReference type="AlphaFoldDB" id="A0A672FYZ4"/>
<evidence type="ECO:0000256" key="2">
    <source>
        <dbReference type="SAM" id="Phobius"/>
    </source>
</evidence>
<keyword evidence="5" id="KW-1185">Reference proteome</keyword>
<dbReference type="PANTHER" id="PTHR20859">
    <property type="entry name" value="INTERFERON/INTERLEUKIN RECEPTOR"/>
    <property type="match status" value="1"/>
</dbReference>
<evidence type="ECO:0000313" key="5">
    <source>
        <dbReference type="Proteomes" id="UP000472267"/>
    </source>
</evidence>
<feature type="chain" id="PRO_5025657535" evidence="3">
    <location>
        <begin position="23"/>
        <end position="417"/>
    </location>
</feature>